<gene>
    <name evidence="1" type="ORF">FYJ59_11135</name>
</gene>
<comment type="caution">
    <text evidence="1">The sequence shown here is derived from an EMBL/GenBank/DDBJ whole genome shotgun (WGS) entry which is preliminary data.</text>
</comment>
<dbReference type="RefSeq" id="WP_154497253.1">
    <property type="nucleotide sequence ID" value="NZ_VUMU01000015.1"/>
</dbReference>
<name>A0A6L5YLF6_9FIRM</name>
<dbReference type="AlphaFoldDB" id="A0A6L5YLF6"/>
<evidence type="ECO:0000313" key="1">
    <source>
        <dbReference type="EMBL" id="MST58780.1"/>
    </source>
</evidence>
<organism evidence="1 2">
    <name type="scientific">Waltera intestinalis</name>
    <dbReference type="NCBI Taxonomy" id="2606635"/>
    <lineage>
        <taxon>Bacteria</taxon>
        <taxon>Bacillati</taxon>
        <taxon>Bacillota</taxon>
        <taxon>Clostridia</taxon>
        <taxon>Lachnospirales</taxon>
        <taxon>Lachnospiraceae</taxon>
        <taxon>Waltera</taxon>
    </lineage>
</organism>
<protein>
    <submittedName>
        <fullName evidence="1">Uncharacterized protein</fullName>
    </submittedName>
</protein>
<sequence>MSETARKELQLAFCPGCGTFLQKAAIAQSEMICPCCGKDVVVSIKNGKVIVFESRRESEQDPEYMMRVRAMTYLNRMRKAK</sequence>
<reference evidence="1 2" key="1">
    <citation type="submission" date="2019-08" db="EMBL/GenBank/DDBJ databases">
        <title>In-depth cultivation of the pig gut microbiome towards novel bacterial diversity and tailored functional studies.</title>
        <authorList>
            <person name="Wylensek D."/>
            <person name="Hitch T.C.A."/>
            <person name="Clavel T."/>
        </authorList>
    </citation>
    <scope>NUCLEOTIDE SEQUENCE [LARGE SCALE GENOMIC DNA]</scope>
    <source>
        <strain evidence="1 2">WCA3-601-WT-6H</strain>
    </source>
</reference>
<accession>A0A6L5YLF6</accession>
<proteinExistence type="predicted"/>
<dbReference type="EMBL" id="VUMU01000015">
    <property type="protein sequence ID" value="MST58780.1"/>
    <property type="molecule type" value="Genomic_DNA"/>
</dbReference>
<dbReference type="Proteomes" id="UP000476055">
    <property type="component" value="Unassembled WGS sequence"/>
</dbReference>
<evidence type="ECO:0000313" key="2">
    <source>
        <dbReference type="Proteomes" id="UP000476055"/>
    </source>
</evidence>
<keyword evidence="2" id="KW-1185">Reference proteome</keyword>